<accession>A0ACC1HLZ3</accession>
<organism evidence="1 2">
    <name type="scientific">Spiromyces aspiralis</name>
    <dbReference type="NCBI Taxonomy" id="68401"/>
    <lineage>
        <taxon>Eukaryota</taxon>
        <taxon>Fungi</taxon>
        <taxon>Fungi incertae sedis</taxon>
        <taxon>Zoopagomycota</taxon>
        <taxon>Kickxellomycotina</taxon>
        <taxon>Kickxellomycetes</taxon>
        <taxon>Kickxellales</taxon>
        <taxon>Kickxellaceae</taxon>
        <taxon>Spiromyces</taxon>
    </lineage>
</organism>
<evidence type="ECO:0000313" key="2">
    <source>
        <dbReference type="Proteomes" id="UP001145114"/>
    </source>
</evidence>
<keyword evidence="2" id="KW-1185">Reference proteome</keyword>
<dbReference type="EMBL" id="JAMZIH010005358">
    <property type="protein sequence ID" value="KAJ1675334.1"/>
    <property type="molecule type" value="Genomic_DNA"/>
</dbReference>
<proteinExistence type="predicted"/>
<sequence length="253" mass="29292">SKPHSHRAKLEEDQEHLKNSYNNLLKQHTDVEALLQDLRLDITKRGSIPSETKMAQTNKDLDSIEHTCQALLAFYNDNCPKWKRTWESELHGIVQEKQFSDDVHQLLRELLEDTAPLRDLFTKLEKIAELKAKERLMKSGSSQPKFLSIVPHEDDDLARQIMLSEIQGIEIDHERRLEALERATKSREKELTNRVDEFEKELGDYVTNQKLRKTGGTEELERRRKKKDEEVLKAMLSSMAEVRLAADIGANPG</sequence>
<evidence type="ECO:0000313" key="1">
    <source>
        <dbReference type="EMBL" id="KAJ1675334.1"/>
    </source>
</evidence>
<comment type="caution">
    <text evidence="1">The sequence shown here is derived from an EMBL/GenBank/DDBJ whole genome shotgun (WGS) entry which is preliminary data.</text>
</comment>
<reference evidence="1" key="1">
    <citation type="submission" date="2022-06" db="EMBL/GenBank/DDBJ databases">
        <title>Phylogenomic reconstructions and comparative analyses of Kickxellomycotina fungi.</title>
        <authorList>
            <person name="Reynolds N.K."/>
            <person name="Stajich J.E."/>
            <person name="Barry K."/>
            <person name="Grigoriev I.V."/>
            <person name="Crous P."/>
            <person name="Smith M.E."/>
        </authorList>
    </citation>
    <scope>NUCLEOTIDE SEQUENCE</scope>
    <source>
        <strain evidence="1">RSA 2271</strain>
    </source>
</reference>
<feature type="non-terminal residue" evidence="1">
    <location>
        <position position="1"/>
    </location>
</feature>
<gene>
    <name evidence="1" type="primary">BUD6</name>
    <name evidence="1" type="ORF">EV182_001477</name>
</gene>
<protein>
    <submittedName>
        <fullName evidence="1">Bud site selection protein 6</fullName>
    </submittedName>
</protein>
<dbReference type="Proteomes" id="UP001145114">
    <property type="component" value="Unassembled WGS sequence"/>
</dbReference>
<name>A0ACC1HLZ3_9FUNG</name>